<dbReference type="PANTHER" id="PTHR10579:SF177">
    <property type="entry name" value="CALCIUM-ACTIVATED CHLORIDE CHANNEL REGULATOR 4-LIKE PROTEIN"/>
    <property type="match status" value="1"/>
</dbReference>
<sequence>MMASNDSALLALLLLSVIILTAVQPSVGLTKPSGVKLVNNEYTGLVVAIHPDEEENSKIIDIIKDMFTNGSSYLYNATKKRAFFKEVTILIPQTWSDKSTYSSPGNATFNGADLIIAPHNPRFAPDGPNTALPYTKQFAGCGEQSLYIHMTSNFLLSYRHLQARVGDYGRVLVHEWGHYRWGLFNEYSDERIDLQAAEYFYFSEANSIWEPVSCPTGWRLKYLKKVDNTEGEYRECEGDIHVGYENGCFTEAIWEQPRISGSIMQSVIFPEVTNFCDSDADDPSYLHNSEAPTKQNKFCDGRSSWDVMREHPDFNGYTNNPPRDVEDVTPTFHVVRAKKLRIVLVLDTSGSMSILKRSNSDIGGSKIMLITDGKDGKKQLTNSMKYEYIENKVIIDSIVISNSASTELENLAKETGGQFDLQTDNSESTGISDAFAKSYESGGTREYERRLELQSTVASFLVGDTEFRKSVYIDSTLGRATVFDFTYFTTSRVAIDVRLTSPTGETFDQSSDEYYNDVSFRKVVIEINGIAEPGSWEYIIQNLATNEAHDVPISVSSYPSEEGVDPIIVDSYLSSSETDVKNNKPLVVYAEVRQGFYPVINANVPTSQRTMEFTPGTLHNLLGPVSMVSNYKWKTKERNSSETRTWRFSGIKNFYPEVLLAGNVSVYGNDTLALPGGPLPELVGEPAPNFTRGYQESKQCPGTASRWTPDADAIRLVKLRLDGL</sequence>
<dbReference type="OrthoDB" id="687730at2759"/>
<feature type="chain" id="PRO_5013620958" description="Calcium-activated chloride channel N-terminal domain-containing protein" evidence="1">
    <location>
        <begin position="29"/>
        <end position="724"/>
    </location>
</feature>
<dbReference type="EMBL" id="MRZV01000013">
    <property type="protein sequence ID" value="PIK62364.1"/>
    <property type="molecule type" value="Genomic_DNA"/>
</dbReference>
<gene>
    <name evidence="3" type="ORF">BSL78_00682</name>
</gene>
<evidence type="ECO:0000256" key="1">
    <source>
        <dbReference type="SAM" id="SignalP"/>
    </source>
</evidence>
<evidence type="ECO:0000259" key="2">
    <source>
        <dbReference type="Pfam" id="PF08434"/>
    </source>
</evidence>
<evidence type="ECO:0000313" key="4">
    <source>
        <dbReference type="Proteomes" id="UP000230750"/>
    </source>
</evidence>
<proteinExistence type="predicted"/>
<reference evidence="3 4" key="1">
    <citation type="journal article" date="2017" name="PLoS Biol.">
        <title>The sea cucumber genome provides insights into morphological evolution and visceral regeneration.</title>
        <authorList>
            <person name="Zhang X."/>
            <person name="Sun L."/>
            <person name="Yuan J."/>
            <person name="Sun Y."/>
            <person name="Gao Y."/>
            <person name="Zhang L."/>
            <person name="Li S."/>
            <person name="Dai H."/>
            <person name="Hamel J.F."/>
            <person name="Liu C."/>
            <person name="Yu Y."/>
            <person name="Liu S."/>
            <person name="Lin W."/>
            <person name="Guo K."/>
            <person name="Jin S."/>
            <person name="Xu P."/>
            <person name="Storey K.B."/>
            <person name="Huan P."/>
            <person name="Zhang T."/>
            <person name="Zhou Y."/>
            <person name="Zhang J."/>
            <person name="Lin C."/>
            <person name="Li X."/>
            <person name="Xing L."/>
            <person name="Huo D."/>
            <person name="Sun M."/>
            <person name="Wang L."/>
            <person name="Mercier A."/>
            <person name="Li F."/>
            <person name="Yang H."/>
            <person name="Xiang J."/>
        </authorList>
    </citation>
    <scope>NUCLEOTIDE SEQUENCE [LARGE SCALE GENOMIC DNA]</scope>
    <source>
        <strain evidence="3">Shaxun</strain>
        <tissue evidence="3">Muscle</tissue>
    </source>
</reference>
<accession>A0A2G8LQ68</accession>
<organism evidence="3 4">
    <name type="scientific">Stichopus japonicus</name>
    <name type="common">Sea cucumber</name>
    <dbReference type="NCBI Taxonomy" id="307972"/>
    <lineage>
        <taxon>Eukaryota</taxon>
        <taxon>Metazoa</taxon>
        <taxon>Echinodermata</taxon>
        <taxon>Eleutherozoa</taxon>
        <taxon>Echinozoa</taxon>
        <taxon>Holothuroidea</taxon>
        <taxon>Aspidochirotacea</taxon>
        <taxon>Aspidochirotida</taxon>
        <taxon>Stichopodidae</taxon>
        <taxon>Apostichopus</taxon>
    </lineage>
</organism>
<keyword evidence="4" id="KW-1185">Reference proteome</keyword>
<dbReference type="Pfam" id="PF08434">
    <property type="entry name" value="CLCA"/>
    <property type="match status" value="1"/>
</dbReference>
<dbReference type="InterPro" id="IPR051266">
    <property type="entry name" value="CLCR"/>
</dbReference>
<feature type="signal peptide" evidence="1">
    <location>
        <begin position="1"/>
        <end position="28"/>
    </location>
</feature>
<dbReference type="STRING" id="307972.A0A2G8LQ68"/>
<dbReference type="PANTHER" id="PTHR10579">
    <property type="entry name" value="CALCIUM-ACTIVATED CHLORIDE CHANNEL REGULATOR"/>
    <property type="match status" value="1"/>
</dbReference>
<dbReference type="AlphaFoldDB" id="A0A2G8LQ68"/>
<name>A0A2G8LQ68_STIJA</name>
<evidence type="ECO:0000313" key="3">
    <source>
        <dbReference type="EMBL" id="PIK62364.1"/>
    </source>
</evidence>
<feature type="domain" description="Calcium-activated chloride channel N-terminal" evidence="2">
    <location>
        <begin position="35"/>
        <end position="316"/>
    </location>
</feature>
<protein>
    <recommendedName>
        <fullName evidence="2">Calcium-activated chloride channel N-terminal domain-containing protein</fullName>
    </recommendedName>
</protein>
<keyword evidence="1" id="KW-0732">Signal</keyword>
<dbReference type="Proteomes" id="UP000230750">
    <property type="component" value="Unassembled WGS sequence"/>
</dbReference>
<dbReference type="InterPro" id="IPR013642">
    <property type="entry name" value="CLCA_N"/>
</dbReference>
<comment type="caution">
    <text evidence="3">The sequence shown here is derived from an EMBL/GenBank/DDBJ whole genome shotgun (WGS) entry which is preliminary data.</text>
</comment>